<dbReference type="AlphaFoldDB" id="A0A1H8IQ48"/>
<keyword evidence="4" id="KW-1185">Reference proteome</keyword>
<dbReference type="Proteomes" id="UP000199206">
    <property type="component" value="Unassembled WGS sequence"/>
</dbReference>
<dbReference type="InterPro" id="IPR035897">
    <property type="entry name" value="Toll_tir_struct_dom_sf"/>
</dbReference>
<feature type="domain" description="TIR" evidence="2">
    <location>
        <begin position="140"/>
        <end position="273"/>
    </location>
</feature>
<feature type="compositionally biased region" description="Basic and acidic residues" evidence="1">
    <location>
        <begin position="34"/>
        <end position="49"/>
    </location>
</feature>
<evidence type="ECO:0000259" key="2">
    <source>
        <dbReference type="PROSITE" id="PS50104"/>
    </source>
</evidence>
<dbReference type="EMBL" id="FOCF01000010">
    <property type="protein sequence ID" value="SEN70215.1"/>
    <property type="molecule type" value="Genomic_DNA"/>
</dbReference>
<dbReference type="PROSITE" id="PS50104">
    <property type="entry name" value="TIR"/>
    <property type="match status" value="1"/>
</dbReference>
<gene>
    <name evidence="3" type="ORF">SAMN05192583_3360</name>
</gene>
<dbReference type="Gene3D" id="3.40.50.10140">
    <property type="entry name" value="Toll/interleukin-1 receptor homology (TIR) domain"/>
    <property type="match status" value="1"/>
</dbReference>
<dbReference type="SUPFAM" id="SSF52200">
    <property type="entry name" value="Toll/Interleukin receptor TIR domain"/>
    <property type="match status" value="1"/>
</dbReference>
<feature type="compositionally biased region" description="Basic and acidic residues" evidence="1">
    <location>
        <begin position="64"/>
        <end position="99"/>
    </location>
</feature>
<reference evidence="4" key="1">
    <citation type="submission" date="2016-10" db="EMBL/GenBank/DDBJ databases">
        <authorList>
            <person name="Varghese N."/>
            <person name="Submissions S."/>
        </authorList>
    </citation>
    <scope>NUCLEOTIDE SEQUENCE [LARGE SCALE GENOMIC DNA]</scope>
    <source>
        <strain evidence="4">S6-262</strain>
    </source>
</reference>
<dbReference type="GO" id="GO:0007165">
    <property type="term" value="P:signal transduction"/>
    <property type="evidence" value="ECO:0007669"/>
    <property type="project" value="InterPro"/>
</dbReference>
<accession>A0A1H8IQ48</accession>
<dbReference type="RefSeq" id="WP_093666863.1">
    <property type="nucleotide sequence ID" value="NZ_FOCF01000010.1"/>
</dbReference>
<dbReference type="SMART" id="SM00255">
    <property type="entry name" value="TIR"/>
    <property type="match status" value="1"/>
</dbReference>
<proteinExistence type="predicted"/>
<evidence type="ECO:0000313" key="4">
    <source>
        <dbReference type="Proteomes" id="UP000199206"/>
    </source>
</evidence>
<name>A0A1H8IQ48_9SPHN</name>
<dbReference type="OrthoDB" id="4774809at2"/>
<sequence>MKKVATATKNMNSAMSSANRASSPSSAKSYLSTAERESKNIDSAQDKSARYSADIASKMSDLSRAQEHVLKGEEDERKKTSDLYEKQRKADEAARKRLTDDNRALSKDLASLRAQLTAAISTQASSTQPFVVENAEGRETPYDFFISHAWKDKEDFVNGLVSAAKEAGLDVWDDQSAIVWGDSIRQKIDDGLRRSFFGVVVLSPNFFERPWTQYELDGIVQRDLSGAGRLLPIWHRLTQDDVAAKAPSLAGRLALPTSTYSTAQIVDELLEMRDRFKAVAR</sequence>
<evidence type="ECO:0000313" key="3">
    <source>
        <dbReference type="EMBL" id="SEN70215.1"/>
    </source>
</evidence>
<dbReference type="Pfam" id="PF13676">
    <property type="entry name" value="TIR_2"/>
    <property type="match status" value="1"/>
</dbReference>
<feature type="region of interest" description="Disordered" evidence="1">
    <location>
        <begin position="1"/>
        <end position="99"/>
    </location>
</feature>
<feature type="compositionally biased region" description="Low complexity" evidence="1">
    <location>
        <begin position="13"/>
        <end position="33"/>
    </location>
</feature>
<organism evidence="3 4">
    <name type="scientific">Sphingomonas gellani</name>
    <dbReference type="NCBI Taxonomy" id="1166340"/>
    <lineage>
        <taxon>Bacteria</taxon>
        <taxon>Pseudomonadati</taxon>
        <taxon>Pseudomonadota</taxon>
        <taxon>Alphaproteobacteria</taxon>
        <taxon>Sphingomonadales</taxon>
        <taxon>Sphingomonadaceae</taxon>
        <taxon>Sphingomonas</taxon>
    </lineage>
</organism>
<evidence type="ECO:0000256" key="1">
    <source>
        <dbReference type="SAM" id="MobiDB-lite"/>
    </source>
</evidence>
<dbReference type="InterPro" id="IPR000157">
    <property type="entry name" value="TIR_dom"/>
</dbReference>
<protein>
    <submittedName>
        <fullName evidence="3">TIR domain-containing protein</fullName>
    </submittedName>
</protein>